<dbReference type="GO" id="GO:0010820">
    <property type="term" value="P:positive regulation of T cell chemotaxis"/>
    <property type="evidence" value="ECO:0007669"/>
    <property type="project" value="TreeGrafter"/>
</dbReference>
<name>A0A8C6SXZ6_9GOBI</name>
<evidence type="ECO:0000256" key="6">
    <source>
        <dbReference type="ARBA" id="ARBA00022679"/>
    </source>
</evidence>
<evidence type="ECO:0000256" key="5">
    <source>
        <dbReference type="ARBA" id="ARBA00022527"/>
    </source>
</evidence>
<feature type="region of interest" description="Disordered" evidence="12">
    <location>
        <begin position="279"/>
        <end position="305"/>
    </location>
</feature>
<keyword evidence="7" id="KW-0547">Nucleotide-binding</keyword>
<evidence type="ECO:0000256" key="12">
    <source>
        <dbReference type="SAM" id="MobiDB-lite"/>
    </source>
</evidence>
<proteinExistence type="inferred from homology"/>
<evidence type="ECO:0000256" key="8">
    <source>
        <dbReference type="ARBA" id="ARBA00022777"/>
    </source>
</evidence>
<dbReference type="InterPro" id="IPR000719">
    <property type="entry name" value="Prot_kinase_dom"/>
</dbReference>
<comment type="subcellular location">
    <subcellularLocation>
        <location evidence="1">Cytoplasm</location>
    </subcellularLocation>
</comment>
<dbReference type="EC" id="2.7.11.1" evidence="3"/>
<dbReference type="CDD" id="cd06610">
    <property type="entry name" value="STKc_OSR1_SPAK"/>
    <property type="match status" value="1"/>
</dbReference>
<dbReference type="PROSITE" id="PS50011">
    <property type="entry name" value="PROTEIN_KINASE_DOM"/>
    <property type="match status" value="1"/>
</dbReference>
<dbReference type="Pfam" id="PF12202">
    <property type="entry name" value="OSR1_C"/>
    <property type="match status" value="1"/>
</dbReference>
<evidence type="ECO:0000313" key="14">
    <source>
        <dbReference type="Ensembl" id="ENSNMLP00000011722.1"/>
    </source>
</evidence>
<dbReference type="PANTHER" id="PTHR48012:SF14">
    <property type="entry name" value="STE20_SPS1-RELATED PROLINE-ALANINE-RICH PROTEIN KINASE"/>
    <property type="match status" value="1"/>
</dbReference>
<dbReference type="Gene3D" id="3.10.20.90">
    <property type="entry name" value="Phosphatidylinositol 3-kinase Catalytic Subunit, Chain A, domain 1"/>
    <property type="match status" value="1"/>
</dbReference>
<evidence type="ECO:0000256" key="2">
    <source>
        <dbReference type="ARBA" id="ARBA00008874"/>
    </source>
</evidence>
<evidence type="ECO:0000256" key="10">
    <source>
        <dbReference type="ARBA" id="ARBA00047899"/>
    </source>
</evidence>
<evidence type="ECO:0000256" key="7">
    <source>
        <dbReference type="ARBA" id="ARBA00022741"/>
    </source>
</evidence>
<keyword evidence="8" id="KW-0418">Kinase</keyword>
<evidence type="ECO:0000256" key="4">
    <source>
        <dbReference type="ARBA" id="ARBA00022490"/>
    </source>
</evidence>
<dbReference type="SUPFAM" id="SSF56112">
    <property type="entry name" value="Protein kinase-like (PK-like)"/>
    <property type="match status" value="1"/>
</dbReference>
<dbReference type="GO" id="GO:0035556">
    <property type="term" value="P:intracellular signal transduction"/>
    <property type="evidence" value="ECO:0007669"/>
    <property type="project" value="TreeGrafter"/>
</dbReference>
<dbReference type="Ensembl" id="ENSNMLT00000013252.1">
    <property type="protein sequence ID" value="ENSNMLP00000011722.1"/>
    <property type="gene ID" value="ENSNMLG00000002343.1"/>
</dbReference>
<keyword evidence="6" id="KW-0808">Transferase</keyword>
<comment type="catalytic activity">
    <reaction evidence="11">
        <text>L-seryl-[protein] + ATP = O-phospho-L-seryl-[protein] + ADP + H(+)</text>
        <dbReference type="Rhea" id="RHEA:17989"/>
        <dbReference type="Rhea" id="RHEA-COMP:9863"/>
        <dbReference type="Rhea" id="RHEA-COMP:11604"/>
        <dbReference type="ChEBI" id="CHEBI:15378"/>
        <dbReference type="ChEBI" id="CHEBI:29999"/>
        <dbReference type="ChEBI" id="CHEBI:30616"/>
        <dbReference type="ChEBI" id="CHEBI:83421"/>
        <dbReference type="ChEBI" id="CHEBI:456216"/>
        <dbReference type="EC" id="2.7.11.1"/>
    </reaction>
</comment>
<evidence type="ECO:0000313" key="15">
    <source>
        <dbReference type="Proteomes" id="UP000694523"/>
    </source>
</evidence>
<evidence type="ECO:0000256" key="9">
    <source>
        <dbReference type="ARBA" id="ARBA00022840"/>
    </source>
</evidence>
<dbReference type="FunFam" id="1.10.510.10:FF:000947">
    <property type="entry name" value="serine/threonine-protein kinase OSR1"/>
    <property type="match status" value="1"/>
</dbReference>
<organism evidence="14 15">
    <name type="scientific">Neogobius melanostomus</name>
    <name type="common">round goby</name>
    <dbReference type="NCBI Taxonomy" id="47308"/>
    <lineage>
        <taxon>Eukaryota</taxon>
        <taxon>Metazoa</taxon>
        <taxon>Chordata</taxon>
        <taxon>Craniata</taxon>
        <taxon>Vertebrata</taxon>
        <taxon>Euteleostomi</taxon>
        <taxon>Actinopterygii</taxon>
        <taxon>Neopterygii</taxon>
        <taxon>Teleostei</taxon>
        <taxon>Neoteleostei</taxon>
        <taxon>Acanthomorphata</taxon>
        <taxon>Gobiaria</taxon>
        <taxon>Gobiiformes</taxon>
        <taxon>Gobioidei</taxon>
        <taxon>Gobiidae</taxon>
        <taxon>Benthophilinae</taxon>
        <taxon>Neogobiini</taxon>
        <taxon>Neogobius</taxon>
    </lineage>
</organism>
<sequence>TVAWPLCNIQYLYYRSGATAVVQAALCSPRQERVAIKRINLEKCQTSMDELLKEIQAMSQCHHPNIVTYYTSFVVKDELWLVMKVLGGGSMLDIIKHISKEGQNRYLEEPIIATILKEVLEGLDYLHRNGQIHRDVKAGNILLGEDGSVQIADFGVSAFLAAGGDMTRHKVRKTFVGTPCWMAPEVMEQVRGYDFKADIWSFGITAIELATGSAPYHRYPPMKVLMLTKLISMCLQKDPAKRPTAAELLKCKFFQKAKNKEYLVEKLLCRAPKISQRSKKVRRVPGSSGHLHKTEDGDWEWSDDELDERSEEGKAAVNQGRSRRVREEAKEVNKLSENNCVLQSAICQNLLIRHLTFFWSLSRNSKKELNDIRFEFTPGRDTAEGVSQELVSAGLVNGQDVQIVTSKKVNNFKLLPCNHVKSIRLLSGDDTALLPGPQMCEKLQKSL</sequence>
<keyword evidence="15" id="KW-1185">Reference proteome</keyword>
<dbReference type="GO" id="GO:0005524">
    <property type="term" value="F:ATP binding"/>
    <property type="evidence" value="ECO:0007669"/>
    <property type="project" value="UniProtKB-KW"/>
</dbReference>
<accession>A0A8C6SXZ6</accession>
<dbReference type="PANTHER" id="PTHR48012">
    <property type="entry name" value="STERILE20-LIKE KINASE, ISOFORM B-RELATED"/>
    <property type="match status" value="1"/>
</dbReference>
<keyword evidence="9" id="KW-0067">ATP-binding</keyword>
<dbReference type="InterPro" id="IPR050629">
    <property type="entry name" value="STE20/SPS1-PAK"/>
</dbReference>
<dbReference type="Pfam" id="PF00069">
    <property type="entry name" value="Pkinase"/>
    <property type="match status" value="1"/>
</dbReference>
<dbReference type="FunFam" id="3.30.200.20:FF:000562">
    <property type="entry name" value="STE20/SPS1-related proline-alanine-rich protein kinase"/>
    <property type="match status" value="1"/>
</dbReference>
<dbReference type="InterPro" id="IPR011009">
    <property type="entry name" value="Kinase-like_dom_sf"/>
</dbReference>
<evidence type="ECO:0000256" key="11">
    <source>
        <dbReference type="ARBA" id="ARBA00048679"/>
    </source>
</evidence>
<dbReference type="GO" id="GO:0005829">
    <property type="term" value="C:cytosol"/>
    <property type="evidence" value="ECO:0007669"/>
    <property type="project" value="TreeGrafter"/>
</dbReference>
<protein>
    <recommendedName>
        <fullName evidence="3">non-specific serine/threonine protein kinase</fullName>
        <ecNumber evidence="3">2.7.11.1</ecNumber>
    </recommendedName>
</protein>
<evidence type="ECO:0000259" key="13">
    <source>
        <dbReference type="PROSITE" id="PS50011"/>
    </source>
</evidence>
<reference evidence="14" key="2">
    <citation type="submission" date="2025-09" db="UniProtKB">
        <authorList>
            <consortium name="Ensembl"/>
        </authorList>
    </citation>
    <scope>IDENTIFICATION</scope>
</reference>
<evidence type="ECO:0000256" key="1">
    <source>
        <dbReference type="ARBA" id="ARBA00004496"/>
    </source>
</evidence>
<keyword evidence="4" id="KW-0963">Cytoplasm</keyword>
<dbReference type="SMART" id="SM00220">
    <property type="entry name" value="S_TKc"/>
    <property type="match status" value="1"/>
</dbReference>
<feature type="domain" description="Protein kinase" evidence="13">
    <location>
        <begin position="8"/>
        <end position="254"/>
    </location>
</feature>
<comment type="catalytic activity">
    <reaction evidence="10">
        <text>L-threonyl-[protein] + ATP = O-phospho-L-threonyl-[protein] + ADP + H(+)</text>
        <dbReference type="Rhea" id="RHEA:46608"/>
        <dbReference type="Rhea" id="RHEA-COMP:11060"/>
        <dbReference type="Rhea" id="RHEA-COMP:11605"/>
        <dbReference type="ChEBI" id="CHEBI:15378"/>
        <dbReference type="ChEBI" id="CHEBI:30013"/>
        <dbReference type="ChEBI" id="CHEBI:30616"/>
        <dbReference type="ChEBI" id="CHEBI:61977"/>
        <dbReference type="ChEBI" id="CHEBI:456216"/>
        <dbReference type="EC" id="2.7.11.1"/>
    </reaction>
</comment>
<reference evidence="14" key="1">
    <citation type="submission" date="2025-08" db="UniProtKB">
        <authorList>
            <consortium name="Ensembl"/>
        </authorList>
    </citation>
    <scope>IDENTIFICATION</scope>
</reference>
<dbReference type="Proteomes" id="UP000694523">
    <property type="component" value="Unplaced"/>
</dbReference>
<evidence type="ECO:0000256" key="3">
    <source>
        <dbReference type="ARBA" id="ARBA00012513"/>
    </source>
</evidence>
<dbReference type="AlphaFoldDB" id="A0A8C6SXZ6"/>
<dbReference type="Gene3D" id="1.10.510.10">
    <property type="entry name" value="Transferase(Phosphotransferase) domain 1"/>
    <property type="match status" value="1"/>
</dbReference>
<dbReference type="InterPro" id="IPR024678">
    <property type="entry name" value="Kinase_OSR1/WNK_CCT"/>
</dbReference>
<dbReference type="GO" id="GO:0004674">
    <property type="term" value="F:protein serine/threonine kinase activity"/>
    <property type="evidence" value="ECO:0007669"/>
    <property type="project" value="UniProtKB-KW"/>
</dbReference>
<dbReference type="Gene3D" id="3.30.200.20">
    <property type="entry name" value="Phosphorylase Kinase, domain 1"/>
    <property type="match status" value="1"/>
</dbReference>
<keyword evidence="5" id="KW-0723">Serine/threonine-protein kinase</keyword>
<comment type="similarity">
    <text evidence="2">Belongs to the protein kinase superfamily. STE Ser/Thr protein kinase family. STE20 subfamily.</text>
</comment>